<feature type="region of interest" description="Disordered" evidence="1">
    <location>
        <begin position="474"/>
        <end position="493"/>
    </location>
</feature>
<dbReference type="Proteomes" id="UP000198802">
    <property type="component" value="Unassembled WGS sequence"/>
</dbReference>
<organism evidence="2 3">
    <name type="scientific">Parafrankia irregularis</name>
    <dbReference type="NCBI Taxonomy" id="795642"/>
    <lineage>
        <taxon>Bacteria</taxon>
        <taxon>Bacillati</taxon>
        <taxon>Actinomycetota</taxon>
        <taxon>Actinomycetes</taxon>
        <taxon>Frankiales</taxon>
        <taxon>Frankiaceae</taxon>
        <taxon>Parafrankia</taxon>
    </lineage>
</organism>
<name>A0A0S4QJE8_9ACTN</name>
<evidence type="ECO:0000313" key="2">
    <source>
        <dbReference type="EMBL" id="CUU55632.1"/>
    </source>
</evidence>
<proteinExistence type="predicted"/>
<evidence type="ECO:0000256" key="1">
    <source>
        <dbReference type="SAM" id="MobiDB-lite"/>
    </source>
</evidence>
<reference evidence="3" key="1">
    <citation type="submission" date="2015-11" db="EMBL/GenBank/DDBJ databases">
        <authorList>
            <person name="Varghese N."/>
        </authorList>
    </citation>
    <scope>NUCLEOTIDE SEQUENCE [LARGE SCALE GENOMIC DNA]</scope>
    <source>
        <strain evidence="3">DSM 45899</strain>
    </source>
</reference>
<dbReference type="EMBL" id="FAOZ01000005">
    <property type="protein sequence ID" value="CUU55632.1"/>
    <property type="molecule type" value="Genomic_DNA"/>
</dbReference>
<sequence>MLLAPPAEYQGLRRRVVDQFTIVSANRCQLARSINWGPLDGLLNSIVPGTGRLDTAGRLPPEVCLLLPISTLPKRALVGFDLVGPGGSDAHLMPYGTSVAIQGNLIALLAEAAGCPLPGPARRVVDAISRFRPGRLTGNLPQLAPRGDRPLPFEAVRTYLDAEADLVVPAPTLRSWQELLEPAQNLLGRALDEPFDPLSSADTLLLAVGELWRDPDVPTPLEIGHIEYYLREFTTWIGELSLAGAAATPVLSTVAEYGRRWEALAAVIVDPYRPCLIKMKEERRTILARRHPVRDGEVPMRQRWLTPVALVDIDPGGPGSYHVSVGTDDSSIELSTPITVDLWHRRIARTYVEDVHGNREVYAFYSTDARRAARARLVVGLSVSPDVWRVAAAIGILMSLTVALSALPFQLGADAVAVVAVPSSFAATVLLTRERSSLAAWVLGPTKQALLALLVALAVLSGLRALGWHTPPDEPASSIMSGQAQETGRRGPG</sequence>
<gene>
    <name evidence="2" type="ORF">Ga0074812_105284</name>
</gene>
<protein>
    <submittedName>
        <fullName evidence="2">Uncharacterized protein</fullName>
    </submittedName>
</protein>
<evidence type="ECO:0000313" key="3">
    <source>
        <dbReference type="Proteomes" id="UP000198802"/>
    </source>
</evidence>
<dbReference type="AlphaFoldDB" id="A0A0S4QJE8"/>
<accession>A0A0S4QJE8</accession>
<keyword evidence="3" id="KW-1185">Reference proteome</keyword>